<gene>
    <name evidence="2" type="ORF">CKM354_001022700</name>
</gene>
<dbReference type="AlphaFoldDB" id="A0A9P3CPT9"/>
<comment type="caution">
    <text evidence="2">The sequence shown here is derived from an EMBL/GenBank/DDBJ whole genome shotgun (WGS) entry which is preliminary data.</text>
</comment>
<proteinExistence type="predicted"/>
<dbReference type="InterPro" id="IPR000182">
    <property type="entry name" value="GNAT_dom"/>
</dbReference>
<accession>A0A9P3CPT9</accession>
<dbReference type="GO" id="GO:0016747">
    <property type="term" value="F:acyltransferase activity, transferring groups other than amino-acyl groups"/>
    <property type="evidence" value="ECO:0007669"/>
    <property type="project" value="InterPro"/>
</dbReference>
<dbReference type="PANTHER" id="PTHR43792">
    <property type="entry name" value="GNAT FAMILY, PUTATIVE (AFU_ORTHOLOGUE AFUA_3G00765)-RELATED-RELATED"/>
    <property type="match status" value="1"/>
</dbReference>
<dbReference type="EMBL" id="BOLY01000007">
    <property type="protein sequence ID" value="GIZ47127.1"/>
    <property type="molecule type" value="Genomic_DNA"/>
</dbReference>
<dbReference type="OrthoDB" id="4072826at2759"/>
<sequence>MSHEIATERLLLRPVIEDDLTAFHKLQSDPQVTRWTKQGPNETLQRSEQMLDDLLVLVNASDPQQPTLIHAITAQPSLELVGLIGTFRPREIGFSLHPEHWGKGFAQEATKAFCTWYLERFPAHTLVAKVNAENEASIKCLRRCGFSPATDWEMAHDQELKKDNDRETWLLREPL</sequence>
<protein>
    <recommendedName>
        <fullName evidence="1">N-acetyltransferase domain-containing protein</fullName>
    </recommendedName>
</protein>
<dbReference type="GeneID" id="68295802"/>
<organism evidence="2 3">
    <name type="scientific">Cercospora kikuchii</name>
    <dbReference type="NCBI Taxonomy" id="84275"/>
    <lineage>
        <taxon>Eukaryota</taxon>
        <taxon>Fungi</taxon>
        <taxon>Dikarya</taxon>
        <taxon>Ascomycota</taxon>
        <taxon>Pezizomycotina</taxon>
        <taxon>Dothideomycetes</taxon>
        <taxon>Dothideomycetidae</taxon>
        <taxon>Mycosphaerellales</taxon>
        <taxon>Mycosphaerellaceae</taxon>
        <taxon>Cercospora</taxon>
    </lineage>
</organism>
<reference evidence="2 3" key="1">
    <citation type="submission" date="2021-01" db="EMBL/GenBank/DDBJ databases">
        <title>Cercospora kikuchii MAFF 305040 whole genome shotgun sequence.</title>
        <authorList>
            <person name="Kashiwa T."/>
            <person name="Suzuki T."/>
        </authorList>
    </citation>
    <scope>NUCLEOTIDE SEQUENCE [LARGE SCALE GENOMIC DNA]</scope>
    <source>
        <strain evidence="2 3">MAFF 305040</strain>
    </source>
</reference>
<dbReference type="Gene3D" id="3.40.630.30">
    <property type="match status" value="1"/>
</dbReference>
<dbReference type="SUPFAM" id="SSF55729">
    <property type="entry name" value="Acyl-CoA N-acyltransferases (Nat)"/>
    <property type="match status" value="1"/>
</dbReference>
<evidence type="ECO:0000259" key="1">
    <source>
        <dbReference type="PROSITE" id="PS51186"/>
    </source>
</evidence>
<dbReference type="Pfam" id="PF13302">
    <property type="entry name" value="Acetyltransf_3"/>
    <property type="match status" value="1"/>
</dbReference>
<dbReference type="InterPro" id="IPR016181">
    <property type="entry name" value="Acyl_CoA_acyltransferase"/>
</dbReference>
<evidence type="ECO:0000313" key="3">
    <source>
        <dbReference type="Proteomes" id="UP000825890"/>
    </source>
</evidence>
<keyword evidence="3" id="KW-1185">Reference proteome</keyword>
<evidence type="ECO:0000313" key="2">
    <source>
        <dbReference type="EMBL" id="GIZ47127.1"/>
    </source>
</evidence>
<dbReference type="PROSITE" id="PS51186">
    <property type="entry name" value="GNAT"/>
    <property type="match status" value="1"/>
</dbReference>
<dbReference type="PANTHER" id="PTHR43792:SF1">
    <property type="entry name" value="N-ACETYLTRANSFERASE DOMAIN-CONTAINING PROTEIN"/>
    <property type="match status" value="1"/>
</dbReference>
<dbReference type="RefSeq" id="XP_044661614.1">
    <property type="nucleotide sequence ID" value="XM_044805679.1"/>
</dbReference>
<feature type="domain" description="N-acetyltransferase" evidence="1">
    <location>
        <begin position="10"/>
        <end position="165"/>
    </location>
</feature>
<name>A0A9P3CPT9_9PEZI</name>
<dbReference type="Proteomes" id="UP000825890">
    <property type="component" value="Unassembled WGS sequence"/>
</dbReference>
<dbReference type="InterPro" id="IPR051531">
    <property type="entry name" value="N-acetyltransferase"/>
</dbReference>